<dbReference type="PROSITE" id="PS50949">
    <property type="entry name" value="HTH_GNTR"/>
    <property type="match status" value="1"/>
</dbReference>
<evidence type="ECO:0000313" key="6">
    <source>
        <dbReference type="EMBL" id="MFD1812434.1"/>
    </source>
</evidence>
<dbReference type="Proteomes" id="UP001597286">
    <property type="component" value="Unassembled WGS sequence"/>
</dbReference>
<dbReference type="SMART" id="SM00345">
    <property type="entry name" value="HTH_GNTR"/>
    <property type="match status" value="1"/>
</dbReference>
<dbReference type="Gene3D" id="3.40.1410.10">
    <property type="entry name" value="Chorismate lyase-like"/>
    <property type="match status" value="1"/>
</dbReference>
<keyword evidence="3" id="KW-0804">Transcription</keyword>
<dbReference type="EMBL" id="JBHUFB010000009">
    <property type="protein sequence ID" value="MFD1812434.1"/>
    <property type="molecule type" value="Genomic_DNA"/>
</dbReference>
<dbReference type="InterPro" id="IPR036390">
    <property type="entry name" value="WH_DNA-bd_sf"/>
</dbReference>
<dbReference type="InterPro" id="IPR050679">
    <property type="entry name" value="Bact_HTH_transcr_reg"/>
</dbReference>
<accession>A0ABW4P441</accession>
<dbReference type="InterPro" id="IPR036388">
    <property type="entry name" value="WH-like_DNA-bd_sf"/>
</dbReference>
<dbReference type="PANTHER" id="PTHR44846">
    <property type="entry name" value="MANNOSYL-D-GLYCERATE TRANSPORT/METABOLISM SYSTEM REPRESSOR MNGR-RELATED"/>
    <property type="match status" value="1"/>
</dbReference>
<name>A0ABW4P441_9NOCA</name>
<keyword evidence="1" id="KW-0805">Transcription regulation</keyword>
<dbReference type="Pfam" id="PF00392">
    <property type="entry name" value="GntR"/>
    <property type="match status" value="1"/>
</dbReference>
<sequence>MTLQRYRLIADELEAEIDRMAPGARLDSEHTLMRRFEVSRSAARAAVQELERRLRVRRVRGAGTFVANRIDYVISRDRPPSWHRTVRDAGARPRAVVLDITKDRLPAEPALRLGLPVGTPAHRMLRMSYIDDLVSGTNIEWIDADVVPEFTDAMRVEESLGEVLRQVGHVCAVRSWCRVASDVPPPDIRERLELATGVPAWIVESVSRDSVSGRPLFHSVGWMRGDAVRVVMEIGSTQSDTAYSASPTLGSKTKEVASS</sequence>
<keyword evidence="2" id="KW-0238">DNA-binding</keyword>
<reference evidence="7" key="1">
    <citation type="journal article" date="2019" name="Int. J. Syst. Evol. Microbiol.">
        <title>The Global Catalogue of Microorganisms (GCM) 10K type strain sequencing project: providing services to taxonomists for standard genome sequencing and annotation.</title>
        <authorList>
            <consortium name="The Broad Institute Genomics Platform"/>
            <consortium name="The Broad Institute Genome Sequencing Center for Infectious Disease"/>
            <person name="Wu L."/>
            <person name="Ma J."/>
        </authorList>
    </citation>
    <scope>NUCLEOTIDE SEQUENCE [LARGE SCALE GENOMIC DNA]</scope>
    <source>
        <strain evidence="7">DT72</strain>
    </source>
</reference>
<evidence type="ECO:0000256" key="1">
    <source>
        <dbReference type="ARBA" id="ARBA00023015"/>
    </source>
</evidence>
<proteinExistence type="predicted"/>
<evidence type="ECO:0000256" key="2">
    <source>
        <dbReference type="ARBA" id="ARBA00023125"/>
    </source>
</evidence>
<dbReference type="PANTHER" id="PTHR44846:SF1">
    <property type="entry name" value="MANNOSYL-D-GLYCERATE TRANSPORT_METABOLISM SYSTEM REPRESSOR MNGR-RELATED"/>
    <property type="match status" value="1"/>
</dbReference>
<dbReference type="Gene3D" id="1.10.10.10">
    <property type="entry name" value="Winged helix-like DNA-binding domain superfamily/Winged helix DNA-binding domain"/>
    <property type="match status" value="1"/>
</dbReference>
<feature type="domain" description="HTH gntR-type" evidence="5">
    <location>
        <begin position="3"/>
        <end position="69"/>
    </location>
</feature>
<evidence type="ECO:0000313" key="7">
    <source>
        <dbReference type="Proteomes" id="UP001597286"/>
    </source>
</evidence>
<evidence type="ECO:0000256" key="4">
    <source>
        <dbReference type="SAM" id="MobiDB-lite"/>
    </source>
</evidence>
<dbReference type="SUPFAM" id="SSF64288">
    <property type="entry name" value="Chorismate lyase-like"/>
    <property type="match status" value="1"/>
</dbReference>
<feature type="region of interest" description="Disordered" evidence="4">
    <location>
        <begin position="240"/>
        <end position="259"/>
    </location>
</feature>
<keyword evidence="7" id="KW-1185">Reference proteome</keyword>
<dbReference type="Pfam" id="PF07702">
    <property type="entry name" value="UTRA"/>
    <property type="match status" value="1"/>
</dbReference>
<comment type="caution">
    <text evidence="6">The sequence shown here is derived from an EMBL/GenBank/DDBJ whole genome shotgun (WGS) entry which is preliminary data.</text>
</comment>
<evidence type="ECO:0000259" key="5">
    <source>
        <dbReference type="PROSITE" id="PS50949"/>
    </source>
</evidence>
<dbReference type="SMART" id="SM00866">
    <property type="entry name" value="UTRA"/>
    <property type="match status" value="1"/>
</dbReference>
<dbReference type="SUPFAM" id="SSF46785">
    <property type="entry name" value="Winged helix' DNA-binding domain"/>
    <property type="match status" value="1"/>
</dbReference>
<organism evidence="6 7">
    <name type="scientific">Rhodococcus gannanensis</name>
    <dbReference type="NCBI Taxonomy" id="1960308"/>
    <lineage>
        <taxon>Bacteria</taxon>
        <taxon>Bacillati</taxon>
        <taxon>Actinomycetota</taxon>
        <taxon>Actinomycetes</taxon>
        <taxon>Mycobacteriales</taxon>
        <taxon>Nocardiaceae</taxon>
        <taxon>Rhodococcus</taxon>
    </lineage>
</organism>
<dbReference type="InterPro" id="IPR011663">
    <property type="entry name" value="UTRA"/>
</dbReference>
<dbReference type="InterPro" id="IPR028978">
    <property type="entry name" value="Chorismate_lyase_/UTRA_dom_sf"/>
</dbReference>
<gene>
    <name evidence="6" type="ORF">ACFSJG_09440</name>
</gene>
<evidence type="ECO:0000256" key="3">
    <source>
        <dbReference type="ARBA" id="ARBA00023163"/>
    </source>
</evidence>
<dbReference type="RefSeq" id="WP_378484939.1">
    <property type="nucleotide sequence ID" value="NZ_JBHUFB010000009.1"/>
</dbReference>
<dbReference type="InterPro" id="IPR000524">
    <property type="entry name" value="Tscrpt_reg_HTH_GntR"/>
</dbReference>
<protein>
    <submittedName>
        <fullName evidence="6">GntR family transcriptional regulator</fullName>
    </submittedName>
</protein>
<feature type="compositionally biased region" description="Polar residues" evidence="4">
    <location>
        <begin position="240"/>
        <end position="251"/>
    </location>
</feature>